<name>A0A327NSP2_9BACT</name>
<accession>A0A327NSP2</accession>
<keyword evidence="3" id="KW-1185">Reference proteome</keyword>
<dbReference type="OrthoDB" id="1122768at2"/>
<comment type="caution">
    <text evidence="2">The sequence shown here is derived from an EMBL/GenBank/DDBJ whole genome shotgun (WGS) entry which is preliminary data.</text>
</comment>
<feature type="transmembrane region" description="Helical" evidence="1">
    <location>
        <begin position="77"/>
        <end position="97"/>
    </location>
</feature>
<keyword evidence="1" id="KW-0812">Transmembrane</keyword>
<gene>
    <name evidence="2" type="ORF">HMF3257_19255</name>
</gene>
<dbReference type="Pfam" id="PF13858">
    <property type="entry name" value="DUF4199"/>
    <property type="match status" value="1"/>
</dbReference>
<feature type="transmembrane region" description="Helical" evidence="1">
    <location>
        <begin position="12"/>
        <end position="32"/>
    </location>
</feature>
<keyword evidence="1" id="KW-1133">Transmembrane helix</keyword>
<protein>
    <submittedName>
        <fullName evidence="2">DUF4199 domain-containing protein</fullName>
    </submittedName>
</protein>
<dbReference type="AlphaFoldDB" id="A0A327NSP2"/>
<proteinExistence type="predicted"/>
<dbReference type="InterPro" id="IPR025250">
    <property type="entry name" value="DUF4199"/>
</dbReference>
<sequence>MNNQTSTARVALKWGLITGITLVVYSIILYTLDQATNRSLSLVIYAILIVGLVLGMRDYRTANDGYMSYGEGMSLGTLLSAIAGFLSSLFTVFYTQIIDPGFQQHLAEQVREQMEEQGNLSDEQIDQAIEMMQKFQSPGIAFAIGIFMTVLIGVIFSLIIAAFIRRNKTNPFE</sequence>
<dbReference type="EMBL" id="QLII01000001">
    <property type="protein sequence ID" value="RAI75758.1"/>
    <property type="molecule type" value="Genomic_DNA"/>
</dbReference>
<evidence type="ECO:0000313" key="3">
    <source>
        <dbReference type="Proteomes" id="UP000249016"/>
    </source>
</evidence>
<evidence type="ECO:0000256" key="1">
    <source>
        <dbReference type="SAM" id="Phobius"/>
    </source>
</evidence>
<feature type="transmembrane region" description="Helical" evidence="1">
    <location>
        <begin position="38"/>
        <end position="56"/>
    </location>
</feature>
<feature type="transmembrane region" description="Helical" evidence="1">
    <location>
        <begin position="140"/>
        <end position="164"/>
    </location>
</feature>
<keyword evidence="1" id="KW-0472">Membrane</keyword>
<dbReference type="Proteomes" id="UP000249016">
    <property type="component" value="Unassembled WGS sequence"/>
</dbReference>
<organism evidence="2 3">
    <name type="scientific">Spirosoma telluris</name>
    <dbReference type="NCBI Taxonomy" id="2183553"/>
    <lineage>
        <taxon>Bacteria</taxon>
        <taxon>Pseudomonadati</taxon>
        <taxon>Bacteroidota</taxon>
        <taxon>Cytophagia</taxon>
        <taxon>Cytophagales</taxon>
        <taxon>Cytophagaceae</taxon>
        <taxon>Spirosoma</taxon>
    </lineage>
</organism>
<evidence type="ECO:0000313" key="2">
    <source>
        <dbReference type="EMBL" id="RAI75758.1"/>
    </source>
</evidence>
<reference evidence="2 3" key="1">
    <citation type="submission" date="2018-06" db="EMBL/GenBank/DDBJ databases">
        <title>Spirosoma sp. HMF3257 Genome sequencing and assembly.</title>
        <authorList>
            <person name="Kang H."/>
            <person name="Cha I."/>
            <person name="Kim H."/>
            <person name="Kang J."/>
            <person name="Joh K."/>
        </authorList>
    </citation>
    <scope>NUCLEOTIDE SEQUENCE [LARGE SCALE GENOMIC DNA]</scope>
    <source>
        <strain evidence="2 3">HMF3257</strain>
    </source>
</reference>
<dbReference type="RefSeq" id="WP_111344512.1">
    <property type="nucleotide sequence ID" value="NZ_QLII01000001.1"/>
</dbReference>